<dbReference type="PANTHER" id="PTHR45676:SF185">
    <property type="entry name" value="RING-TYPE E3 UBIQUITIN TRANSFERASE"/>
    <property type="match status" value="1"/>
</dbReference>
<organism evidence="4 5">
    <name type="scientific">Clitoria ternatea</name>
    <name type="common">Butterfly pea</name>
    <dbReference type="NCBI Taxonomy" id="43366"/>
    <lineage>
        <taxon>Eukaryota</taxon>
        <taxon>Viridiplantae</taxon>
        <taxon>Streptophyta</taxon>
        <taxon>Embryophyta</taxon>
        <taxon>Tracheophyta</taxon>
        <taxon>Spermatophyta</taxon>
        <taxon>Magnoliopsida</taxon>
        <taxon>eudicotyledons</taxon>
        <taxon>Gunneridae</taxon>
        <taxon>Pentapetalae</taxon>
        <taxon>rosids</taxon>
        <taxon>fabids</taxon>
        <taxon>Fabales</taxon>
        <taxon>Fabaceae</taxon>
        <taxon>Papilionoideae</taxon>
        <taxon>50 kb inversion clade</taxon>
        <taxon>NPAAA clade</taxon>
        <taxon>indigoferoid/millettioid clade</taxon>
        <taxon>Phaseoleae</taxon>
        <taxon>Clitoria</taxon>
    </lineage>
</organism>
<accession>A0AAN9K387</accession>
<keyword evidence="1" id="KW-0479">Metal-binding</keyword>
<keyword evidence="2" id="KW-1133">Transmembrane helix</keyword>
<keyword evidence="1" id="KW-0863">Zinc-finger</keyword>
<dbReference type="Proteomes" id="UP001359559">
    <property type="component" value="Unassembled WGS sequence"/>
</dbReference>
<feature type="transmembrane region" description="Helical" evidence="2">
    <location>
        <begin position="14"/>
        <end position="38"/>
    </location>
</feature>
<dbReference type="GO" id="GO:0008270">
    <property type="term" value="F:zinc ion binding"/>
    <property type="evidence" value="ECO:0007669"/>
    <property type="project" value="UniProtKB-KW"/>
</dbReference>
<evidence type="ECO:0000313" key="4">
    <source>
        <dbReference type="EMBL" id="KAK7309488.1"/>
    </source>
</evidence>
<dbReference type="EMBL" id="JAYKXN010000002">
    <property type="protein sequence ID" value="KAK7309488.1"/>
    <property type="molecule type" value="Genomic_DNA"/>
</dbReference>
<dbReference type="AlphaFoldDB" id="A0AAN9K387"/>
<dbReference type="SMART" id="SM00184">
    <property type="entry name" value="RING"/>
    <property type="match status" value="1"/>
</dbReference>
<dbReference type="SUPFAM" id="SSF57850">
    <property type="entry name" value="RING/U-box"/>
    <property type="match status" value="1"/>
</dbReference>
<dbReference type="PROSITE" id="PS50089">
    <property type="entry name" value="ZF_RING_2"/>
    <property type="match status" value="1"/>
</dbReference>
<dbReference type="Gene3D" id="3.30.40.10">
    <property type="entry name" value="Zinc/RING finger domain, C3HC4 (zinc finger)"/>
    <property type="match status" value="1"/>
</dbReference>
<evidence type="ECO:0000256" key="2">
    <source>
        <dbReference type="SAM" id="Phobius"/>
    </source>
</evidence>
<dbReference type="InterPro" id="IPR013083">
    <property type="entry name" value="Znf_RING/FYVE/PHD"/>
</dbReference>
<evidence type="ECO:0000313" key="5">
    <source>
        <dbReference type="Proteomes" id="UP001359559"/>
    </source>
</evidence>
<gene>
    <name evidence="4" type="ORF">RJT34_06250</name>
</gene>
<feature type="domain" description="RING-type" evidence="3">
    <location>
        <begin position="89"/>
        <end position="131"/>
    </location>
</feature>
<dbReference type="GO" id="GO:0016567">
    <property type="term" value="P:protein ubiquitination"/>
    <property type="evidence" value="ECO:0007669"/>
    <property type="project" value="TreeGrafter"/>
</dbReference>
<protein>
    <recommendedName>
        <fullName evidence="3">RING-type domain-containing protein</fullName>
    </recommendedName>
</protein>
<keyword evidence="1" id="KW-0862">Zinc</keyword>
<reference evidence="4 5" key="1">
    <citation type="submission" date="2024-01" db="EMBL/GenBank/DDBJ databases">
        <title>The genomes of 5 underutilized Papilionoideae crops provide insights into root nodulation and disease resistance.</title>
        <authorList>
            <person name="Yuan L."/>
        </authorList>
    </citation>
    <scope>NUCLEOTIDE SEQUENCE [LARGE SCALE GENOMIC DNA]</scope>
    <source>
        <strain evidence="4">LY-2023</strain>
        <tissue evidence="4">Leaf</tissue>
    </source>
</reference>
<keyword evidence="2" id="KW-0812">Transmembrane</keyword>
<dbReference type="PANTHER" id="PTHR45676">
    <property type="entry name" value="RING-H2 FINGER PROTEIN ATL51-RELATED"/>
    <property type="match status" value="1"/>
</dbReference>
<dbReference type="Pfam" id="PF13639">
    <property type="entry name" value="zf-RING_2"/>
    <property type="match status" value="1"/>
</dbReference>
<dbReference type="CDD" id="cd16461">
    <property type="entry name" value="RING-H2_EL5-like"/>
    <property type="match status" value="1"/>
</dbReference>
<proteinExistence type="predicted"/>
<name>A0AAN9K387_CLITE</name>
<evidence type="ECO:0000256" key="1">
    <source>
        <dbReference type="PROSITE-ProRule" id="PRU00175"/>
    </source>
</evidence>
<comment type="caution">
    <text evidence="4">The sequence shown here is derived from an EMBL/GenBank/DDBJ whole genome shotgun (WGS) entry which is preliminary data.</text>
</comment>
<evidence type="ECO:0000259" key="3">
    <source>
        <dbReference type="PROSITE" id="PS50089"/>
    </source>
</evidence>
<sequence length="161" mass="17910">MDNDDGDNPLADHVVVLLIAIGSAAFIVSMYHVIAICLCNRRITTDQNPREQQQPPPPTLTTFPVAHMIPSHKFHKTSAVDHGDEDGTCAVCLGDFEEGAELRRMPECMHCFHMACIDMWLSCHSSCPVCRASATPSLEMLNSVSDHHFHNFAYHQQHSIS</sequence>
<keyword evidence="2" id="KW-0472">Membrane</keyword>
<dbReference type="InterPro" id="IPR001841">
    <property type="entry name" value="Znf_RING"/>
</dbReference>
<keyword evidence="5" id="KW-1185">Reference proteome</keyword>